<dbReference type="RefSeq" id="WP_128756676.1">
    <property type="nucleotide sequence ID" value="NZ_QOVM01000001.1"/>
</dbReference>
<evidence type="ECO:0000313" key="1">
    <source>
        <dbReference type="EMBL" id="RXG24968.1"/>
    </source>
</evidence>
<dbReference type="OrthoDB" id="1123018at2"/>
<evidence type="ECO:0000313" key="2">
    <source>
        <dbReference type="Proteomes" id="UP000289238"/>
    </source>
</evidence>
<organism evidence="1 2">
    <name type="scientific">Leeuwenhoekiella aequorea</name>
    <dbReference type="NCBI Taxonomy" id="283736"/>
    <lineage>
        <taxon>Bacteria</taxon>
        <taxon>Pseudomonadati</taxon>
        <taxon>Bacteroidota</taxon>
        <taxon>Flavobacteriia</taxon>
        <taxon>Flavobacteriales</taxon>
        <taxon>Flavobacteriaceae</taxon>
        <taxon>Leeuwenhoekiella</taxon>
    </lineage>
</organism>
<dbReference type="Pfam" id="PF20027">
    <property type="entry name" value="DUF6435"/>
    <property type="match status" value="1"/>
</dbReference>
<dbReference type="EMBL" id="QOVM01000001">
    <property type="protein sequence ID" value="RXG24968.1"/>
    <property type="molecule type" value="Genomic_DNA"/>
</dbReference>
<dbReference type="AlphaFoldDB" id="A0A4Q0PEI1"/>
<keyword evidence="2" id="KW-1185">Reference proteome</keyword>
<dbReference type="Proteomes" id="UP000289238">
    <property type="component" value="Unassembled WGS sequence"/>
</dbReference>
<dbReference type="NCBIfam" id="NF033487">
    <property type="entry name" value="Lacal_2735_fam"/>
    <property type="match status" value="1"/>
</dbReference>
<evidence type="ECO:0008006" key="3">
    <source>
        <dbReference type="Google" id="ProtNLM"/>
    </source>
</evidence>
<proteinExistence type="predicted"/>
<dbReference type="InterPro" id="IPR045493">
    <property type="entry name" value="DUF6435"/>
</dbReference>
<protein>
    <recommendedName>
        <fullName evidence="3">Lacal_2735 family protein</fullName>
    </recommendedName>
</protein>
<comment type="caution">
    <text evidence="1">The sequence shown here is derived from an EMBL/GenBank/DDBJ whole genome shotgun (WGS) entry which is preliminary data.</text>
</comment>
<sequence length="54" mass="6348">MFGLFKKKNEKEKLQEAYKKLMKEAYDLSTSNRSASDNKYAEADVIMKKIENLE</sequence>
<reference evidence="1 2" key="1">
    <citation type="submission" date="2018-07" db="EMBL/GenBank/DDBJ databases">
        <title>Leeuwenhoekiella genomics.</title>
        <authorList>
            <person name="Tahon G."/>
            <person name="Willems A."/>
        </authorList>
    </citation>
    <scope>NUCLEOTIDE SEQUENCE [LARGE SCALE GENOMIC DNA]</scope>
    <source>
        <strain evidence="1 2">LMG 22550</strain>
    </source>
</reference>
<name>A0A4Q0PEI1_9FLAO</name>
<accession>A0A4Q0PEI1</accession>
<gene>
    <name evidence="1" type="ORF">DSM00_764</name>
</gene>